<keyword evidence="6" id="KW-0479">Metal-binding</keyword>
<evidence type="ECO:0000256" key="6">
    <source>
        <dbReference type="ARBA" id="ARBA00022723"/>
    </source>
</evidence>
<feature type="domain" description="Mandelate racemase/muconate lactonizing enzyme C-terminal" evidence="10">
    <location>
        <begin position="164"/>
        <end position="258"/>
    </location>
</feature>
<dbReference type="SFLD" id="SFLDG00055">
    <property type="entry name" value="glucarate_dehydratase"/>
    <property type="match status" value="1"/>
</dbReference>
<keyword evidence="7" id="KW-0460">Magnesium</keyword>
<dbReference type="EMBL" id="HG938354">
    <property type="protein sequence ID" value="CDN51995.1"/>
    <property type="molecule type" value="Genomic_DNA"/>
</dbReference>
<keyword evidence="8" id="KW-0456">Lyase</keyword>
<dbReference type="InterPro" id="IPR029017">
    <property type="entry name" value="Enolase-like_N"/>
</dbReference>
<dbReference type="Proteomes" id="UP000028181">
    <property type="component" value="Plasmid pHAMBI540a"/>
</dbReference>
<dbReference type="Gene3D" id="3.30.390.10">
    <property type="entry name" value="Enolase-like, N-terminal domain"/>
    <property type="match status" value="1"/>
</dbReference>
<protein>
    <recommendedName>
        <fullName evidence="5">glucarate dehydratase</fullName>
        <ecNumber evidence="5">4.2.1.40</ecNumber>
    </recommendedName>
</protein>
<feature type="active site" description="Proton acceptor" evidence="9">
    <location>
        <position position="313"/>
    </location>
</feature>
<comment type="catalytic activity">
    <reaction evidence="1">
        <text>D-glucarate = 5-dehydro-4-deoxy-D-glucarate + H2O</text>
        <dbReference type="Rhea" id="RHEA:14573"/>
        <dbReference type="ChEBI" id="CHEBI:15377"/>
        <dbReference type="ChEBI" id="CHEBI:30612"/>
        <dbReference type="ChEBI" id="CHEBI:42819"/>
        <dbReference type="EC" id="4.2.1.40"/>
    </reaction>
</comment>
<dbReference type="AlphaFoldDB" id="A0A068T3L5"/>
<evidence type="ECO:0000313" key="11">
    <source>
        <dbReference type="EMBL" id="CDN51995.1"/>
    </source>
</evidence>
<dbReference type="KEGG" id="ngg:RG540_PA13190"/>
<dbReference type="InterPro" id="IPR029065">
    <property type="entry name" value="Enolase_C-like"/>
</dbReference>
<dbReference type="GO" id="GO:0046872">
    <property type="term" value="F:metal ion binding"/>
    <property type="evidence" value="ECO:0007669"/>
    <property type="project" value="UniProtKB-KW"/>
</dbReference>
<geneLocation type="plasmid" evidence="12">
    <name>II</name>
</geneLocation>
<dbReference type="InterPro" id="IPR013341">
    <property type="entry name" value="Mandelate_racemase_N_dom"/>
</dbReference>
<dbReference type="Pfam" id="PF13378">
    <property type="entry name" value="MR_MLE_C"/>
    <property type="match status" value="1"/>
</dbReference>
<proteinExistence type="inferred from homology"/>
<evidence type="ECO:0000256" key="8">
    <source>
        <dbReference type="ARBA" id="ARBA00023239"/>
    </source>
</evidence>
<accession>A0A068T3L5</accession>
<dbReference type="HOGENOM" id="CLU_030273_9_0_5"/>
<evidence type="ECO:0000313" key="12">
    <source>
        <dbReference type="Proteomes" id="UP000028181"/>
    </source>
</evidence>
<dbReference type="PANTHER" id="PTHR48080">
    <property type="entry name" value="D-GALACTONATE DEHYDRATASE-RELATED"/>
    <property type="match status" value="1"/>
</dbReference>
<dbReference type="Pfam" id="PF02746">
    <property type="entry name" value="MR_MLE_N"/>
    <property type="match status" value="1"/>
</dbReference>
<dbReference type="InterPro" id="IPR034598">
    <property type="entry name" value="GlucD-like"/>
</dbReference>
<dbReference type="PATRIC" id="fig|1028800.3.peg.5964"/>
<evidence type="ECO:0000256" key="1">
    <source>
        <dbReference type="ARBA" id="ARBA00001426"/>
    </source>
</evidence>
<dbReference type="InterPro" id="IPR013342">
    <property type="entry name" value="Mandelate_racemase_C"/>
</dbReference>
<evidence type="ECO:0000256" key="2">
    <source>
        <dbReference type="ARBA" id="ARBA00001946"/>
    </source>
</evidence>
<dbReference type="InterPro" id="IPR036849">
    <property type="entry name" value="Enolase-like_C_sf"/>
</dbReference>
<evidence type="ECO:0000256" key="4">
    <source>
        <dbReference type="ARBA" id="ARBA00009938"/>
    </source>
</evidence>
<sequence>MRIDYVKLTPVAIPDKPLLNCKGVHQPYALRTVIEIFCDDGTVGIGESYGSIKALEGLREAAPALVGLDPFHLNELKARILKALPNGGGINAKTAVADHKVTDVVYSAFEVPCLDIQGKAVGRPVVDLLGGPLRQEVPFSAYLFFKFAGHFGEDADDWGEVMSPDAMVGQARRFVSEHGFVSLKLKGGVLEPDLEIETMIKLREAFPHHPLRIDPNGGWTVETAIYIARKLEGILEYLEDPVIGMDAMAQVAAATSIPLATNMVVLEFDQIAEAVRKNAVKIVLSDHHYWGGMRASTHLAKLCETFDLGLSMHSNSHLGITLAAMTHVAAATPNLTYACDTHYPWTGVDIIEGAPFRFEDGSLTVPDKPGLGVSIDQEKLGKFAALYEVAGVSERNDTAYMQQFDPTYERRVPRW</sequence>
<dbReference type="CDD" id="cd03323">
    <property type="entry name" value="D-glucarate_dehydratase"/>
    <property type="match status" value="1"/>
</dbReference>
<evidence type="ECO:0000256" key="7">
    <source>
        <dbReference type="ARBA" id="ARBA00022842"/>
    </source>
</evidence>
<dbReference type="SUPFAM" id="SSF54826">
    <property type="entry name" value="Enolase N-terminal domain-like"/>
    <property type="match status" value="1"/>
</dbReference>
<reference evidence="12" key="1">
    <citation type="journal article" date="2014" name="BMC Genomics">
        <title>Genome sequencing of two Neorhizobium galegae strains reveals a noeT gene responsible for the unusual acetylation of the nodulation factors.</title>
        <authorList>
            <person name="Osterman J."/>
            <person name="Marsh J."/>
            <person name="Laine P.K."/>
            <person name="Zeng Z."/>
            <person name="Alatalo E."/>
            <person name="Sullivan J.T."/>
            <person name="Young J.P."/>
            <person name="Thomas-Oates J."/>
            <person name="Paulin L."/>
            <person name="Lindstrom K."/>
        </authorList>
    </citation>
    <scope>NUCLEOTIDE SEQUENCE [LARGE SCALE GENOMIC DNA]</scope>
    <source>
        <strain evidence="12">HAMBI 540</strain>
    </source>
</reference>
<keyword evidence="11" id="KW-0614">Plasmid</keyword>
<organism evidence="11 12">
    <name type="scientific">Neorhizobium galegae bv. orientalis str. HAMBI 540</name>
    <dbReference type="NCBI Taxonomy" id="1028800"/>
    <lineage>
        <taxon>Bacteria</taxon>
        <taxon>Pseudomonadati</taxon>
        <taxon>Pseudomonadota</taxon>
        <taxon>Alphaproteobacteria</taxon>
        <taxon>Hyphomicrobiales</taxon>
        <taxon>Rhizobiaceae</taxon>
        <taxon>Rhizobium/Agrobacterium group</taxon>
        <taxon>Neorhizobium</taxon>
    </lineage>
</organism>
<dbReference type="SMART" id="SM00922">
    <property type="entry name" value="MR_MLE"/>
    <property type="match status" value="1"/>
</dbReference>
<dbReference type="OrthoDB" id="9775913at2"/>
<dbReference type="GeneID" id="24260680"/>
<dbReference type="RefSeq" id="WP_041365713.1">
    <property type="nucleotide sequence ID" value="NZ_HG938354.1"/>
</dbReference>
<comment type="cofactor">
    <cofactor evidence="2">
        <name>Mg(2+)</name>
        <dbReference type="ChEBI" id="CHEBI:18420"/>
    </cofactor>
</comment>
<keyword evidence="12" id="KW-1185">Reference proteome</keyword>
<name>A0A068T3L5_NEOGA</name>
<dbReference type="EC" id="4.2.1.40" evidence="5"/>
<dbReference type="PANTHER" id="PTHR48080:SF4">
    <property type="entry name" value="GLUCARATE DEHYDRATASE"/>
    <property type="match status" value="1"/>
</dbReference>
<dbReference type="GO" id="GO:0008872">
    <property type="term" value="F:glucarate dehydratase activity"/>
    <property type="evidence" value="ECO:0007669"/>
    <property type="project" value="UniProtKB-EC"/>
</dbReference>
<dbReference type="eggNOG" id="COG4948">
    <property type="taxonomic scope" value="Bacteria"/>
</dbReference>
<dbReference type="Gene3D" id="3.20.20.120">
    <property type="entry name" value="Enolase-like C-terminal domain"/>
    <property type="match status" value="1"/>
</dbReference>
<comment type="similarity">
    <text evidence="4">Belongs to the mandelate racemase/muconate lactonizing enzyme family. GlucD subfamily.</text>
</comment>
<gene>
    <name evidence="11" type="ORF">RG540_PA13190</name>
</gene>
<dbReference type="SUPFAM" id="SSF51604">
    <property type="entry name" value="Enolase C-terminal domain-like"/>
    <property type="match status" value="1"/>
</dbReference>
<comment type="pathway">
    <text evidence="3">Carbohydrate acid metabolism; D-glucarate degradation; 2,5-dioxopentanoate from D-glucarate: step 1/2.</text>
</comment>
<dbReference type="SFLD" id="SFLDS00001">
    <property type="entry name" value="Enolase"/>
    <property type="match status" value="1"/>
</dbReference>
<evidence type="ECO:0000256" key="3">
    <source>
        <dbReference type="ARBA" id="ARBA00005183"/>
    </source>
</evidence>
<evidence type="ECO:0000256" key="9">
    <source>
        <dbReference type="PIRSR" id="PIRSR634598-1"/>
    </source>
</evidence>
<dbReference type="InterPro" id="IPR034593">
    <property type="entry name" value="DgoD-like"/>
</dbReference>
<evidence type="ECO:0000259" key="10">
    <source>
        <dbReference type="SMART" id="SM00922"/>
    </source>
</evidence>
<evidence type="ECO:0000256" key="5">
    <source>
        <dbReference type="ARBA" id="ARBA00011973"/>
    </source>
</evidence>
<feature type="active site" description="Proton acceptor" evidence="9">
    <location>
        <position position="186"/>
    </location>
</feature>